<dbReference type="CDD" id="cd16922">
    <property type="entry name" value="HATPase_EvgS-ArcB-TorS-like"/>
    <property type="match status" value="1"/>
</dbReference>
<evidence type="ECO:0000256" key="5">
    <source>
        <dbReference type="ARBA" id="ARBA00022777"/>
    </source>
</evidence>
<dbReference type="PRINTS" id="PR00344">
    <property type="entry name" value="BCTRLSENSOR"/>
</dbReference>
<dbReference type="EC" id="2.7.13.3" evidence="2"/>
<sequence length="783" mass="87666">MRDITERKASELALYESNEKYKNLFDTIDDPVMVAEVATGIILECNKAAERYFGRSRDMLVGQRQKSVMHPVQAEEEDCFAVDFKAHVGTEGITQDVTVLANGNMLRIVSIRTTPINIQGKNAILGIFRDVTERTRTEDELRKSELTLRTLMNSIPDPVWLKTPNGVYMHCNEAFERLSGKKEAEMLGKDDYAFFDQELADYFREKDLLAIKAGSPSINEEWLTYAEDGYRGFFETIKTPMKGAQGQLIGVLSIARDITQRMRNEEALREREMFLQEIQRIAMIGGLKVNINEDYLFWSDEANRIIEMPIDYRPSLSEGMQYFSPEYLPQIRQVLTSALTDDATNDMECELTTAKGKRKWVHLRAVGKMEAEDRTSVIGIIQDIDQRKKASLELLEAKARAEAANKAKSEFLANMSHEIRTPLNGIMGMLQLLSAVAKSPEEKEYLDKAINSSDRLASLLSDILDLSRIEAGLMPVRVEQFEIHSLMQSVVDLLSMSAKEKSLTLECGIDERLPHAVLGDEVRVRQLLLNLTGNAIKFTRQGTVRIDFFALPRRGAAVCHILFVVQDTGTGISEEALEYVFEPFVQEESSYVRRFQGAGLGLAIVKRIVKLLEGGLAIDSEPGVGTSVYVSIPFGINPELSVLPEATIKSTRAEGQRVLLAEDDGVTRIATMKLLELAGFQVTVAVDGLNVLQCLEEGSFDIILMDIQMPELDGVETALAIRSQERFKRVADIPIIAVSAYTMVGDRERFMAAGMDDYVAKPINITTLTALVLKVIERRALKS</sequence>
<dbReference type="Pfam" id="PF02518">
    <property type="entry name" value="HATPase_c"/>
    <property type="match status" value="1"/>
</dbReference>
<dbReference type="SUPFAM" id="SSF47384">
    <property type="entry name" value="Homodimeric domain of signal transducing histidine kinase"/>
    <property type="match status" value="1"/>
</dbReference>
<dbReference type="GO" id="GO:0006355">
    <property type="term" value="P:regulation of DNA-templated transcription"/>
    <property type="evidence" value="ECO:0007669"/>
    <property type="project" value="InterPro"/>
</dbReference>
<dbReference type="GO" id="GO:0000155">
    <property type="term" value="F:phosphorelay sensor kinase activity"/>
    <property type="evidence" value="ECO:0007669"/>
    <property type="project" value="InterPro"/>
</dbReference>
<dbReference type="Gene3D" id="1.10.287.130">
    <property type="match status" value="1"/>
</dbReference>
<feature type="domain" description="PAS" evidence="10">
    <location>
        <begin position="144"/>
        <end position="214"/>
    </location>
</feature>
<dbReference type="InterPro" id="IPR036097">
    <property type="entry name" value="HisK_dim/P_sf"/>
</dbReference>
<evidence type="ECO:0000259" key="9">
    <source>
        <dbReference type="PROSITE" id="PS50110"/>
    </source>
</evidence>
<gene>
    <name evidence="12" type="ORF">DSM101010T_32430</name>
</gene>
<feature type="modified residue" description="4-aspartylphosphate" evidence="7">
    <location>
        <position position="706"/>
    </location>
</feature>
<dbReference type="SMART" id="SM00387">
    <property type="entry name" value="HATPase_c"/>
    <property type="match status" value="1"/>
</dbReference>
<dbReference type="Pfam" id="PF00072">
    <property type="entry name" value="Response_reg"/>
    <property type="match status" value="1"/>
</dbReference>
<reference evidence="12 13" key="1">
    <citation type="submission" date="2020-05" db="EMBL/GenBank/DDBJ databases">
        <title>Draft genome sequence of Desulfovibrio sp. strain HN2T.</title>
        <authorList>
            <person name="Ueno A."/>
            <person name="Tamazawa S."/>
            <person name="Tamamura S."/>
            <person name="Murakami T."/>
            <person name="Kiyama T."/>
            <person name="Inomata H."/>
            <person name="Amano Y."/>
            <person name="Miyakawa K."/>
            <person name="Tamaki H."/>
            <person name="Naganuma T."/>
            <person name="Kaneko K."/>
        </authorList>
    </citation>
    <scope>NUCLEOTIDE SEQUENCE [LARGE SCALE GENOMIC DNA]</scope>
    <source>
        <strain evidence="12 13">HN2</strain>
    </source>
</reference>
<feature type="domain" description="PAC" evidence="11">
    <location>
        <begin position="1"/>
        <end position="16"/>
    </location>
</feature>
<evidence type="ECO:0000256" key="4">
    <source>
        <dbReference type="ARBA" id="ARBA00022679"/>
    </source>
</evidence>
<dbReference type="InterPro" id="IPR036890">
    <property type="entry name" value="HATPase_C_sf"/>
</dbReference>
<dbReference type="SMART" id="SM00091">
    <property type="entry name" value="PAS"/>
    <property type="match status" value="2"/>
</dbReference>
<keyword evidence="6" id="KW-0902">Two-component regulatory system</keyword>
<feature type="domain" description="Response regulatory" evidence="9">
    <location>
        <begin position="657"/>
        <end position="776"/>
    </location>
</feature>
<dbReference type="PROSITE" id="PS50110">
    <property type="entry name" value="RESPONSE_REGULATORY"/>
    <property type="match status" value="1"/>
</dbReference>
<dbReference type="InterPro" id="IPR000014">
    <property type="entry name" value="PAS"/>
</dbReference>
<feature type="domain" description="PAC" evidence="11">
    <location>
        <begin position="345"/>
        <end position="396"/>
    </location>
</feature>
<dbReference type="PROSITE" id="PS50112">
    <property type="entry name" value="PAS"/>
    <property type="match status" value="2"/>
</dbReference>
<dbReference type="Gene3D" id="3.40.50.2300">
    <property type="match status" value="1"/>
</dbReference>
<keyword evidence="3 7" id="KW-0597">Phosphoprotein</keyword>
<proteinExistence type="predicted"/>
<dbReference type="InterPro" id="IPR011006">
    <property type="entry name" value="CheY-like_superfamily"/>
</dbReference>
<dbReference type="SUPFAM" id="SSF55785">
    <property type="entry name" value="PYP-like sensor domain (PAS domain)"/>
    <property type="match status" value="3"/>
</dbReference>
<dbReference type="NCBIfam" id="TIGR00229">
    <property type="entry name" value="sensory_box"/>
    <property type="match status" value="3"/>
</dbReference>
<dbReference type="InterPro" id="IPR004358">
    <property type="entry name" value="Sig_transdc_His_kin-like_C"/>
</dbReference>
<dbReference type="SUPFAM" id="SSF52172">
    <property type="entry name" value="CheY-like"/>
    <property type="match status" value="1"/>
</dbReference>
<dbReference type="InterPro" id="IPR005467">
    <property type="entry name" value="His_kinase_dom"/>
</dbReference>
<dbReference type="SMART" id="SM00086">
    <property type="entry name" value="PAC"/>
    <property type="match status" value="3"/>
</dbReference>
<evidence type="ECO:0000256" key="1">
    <source>
        <dbReference type="ARBA" id="ARBA00000085"/>
    </source>
</evidence>
<evidence type="ECO:0000259" key="8">
    <source>
        <dbReference type="PROSITE" id="PS50109"/>
    </source>
</evidence>
<dbReference type="FunFam" id="1.10.287.130:FF:000001">
    <property type="entry name" value="Two-component sensor histidine kinase"/>
    <property type="match status" value="1"/>
</dbReference>
<dbReference type="InterPro" id="IPR013767">
    <property type="entry name" value="PAS_fold"/>
</dbReference>
<dbReference type="Pfam" id="PF00989">
    <property type="entry name" value="PAS"/>
    <property type="match status" value="1"/>
</dbReference>
<comment type="catalytic activity">
    <reaction evidence="1">
        <text>ATP + protein L-histidine = ADP + protein N-phospho-L-histidine.</text>
        <dbReference type="EC" id="2.7.13.3"/>
    </reaction>
</comment>
<dbReference type="InterPro" id="IPR013656">
    <property type="entry name" value="PAS_4"/>
</dbReference>
<dbReference type="PROSITE" id="PS50113">
    <property type="entry name" value="PAC"/>
    <property type="match status" value="3"/>
</dbReference>
<dbReference type="SUPFAM" id="SSF55874">
    <property type="entry name" value="ATPase domain of HSP90 chaperone/DNA topoisomerase II/histidine kinase"/>
    <property type="match status" value="1"/>
</dbReference>
<evidence type="ECO:0000256" key="7">
    <source>
        <dbReference type="PROSITE-ProRule" id="PRU00169"/>
    </source>
</evidence>
<dbReference type="SMART" id="SM00388">
    <property type="entry name" value="HisKA"/>
    <property type="match status" value="1"/>
</dbReference>
<dbReference type="Gene3D" id="3.30.565.10">
    <property type="entry name" value="Histidine kinase-like ATPase, C-terminal domain"/>
    <property type="match status" value="1"/>
</dbReference>
<organism evidence="12 13">
    <name type="scientific">Desulfovibrio subterraneus</name>
    <dbReference type="NCBI Taxonomy" id="2718620"/>
    <lineage>
        <taxon>Bacteria</taxon>
        <taxon>Pseudomonadati</taxon>
        <taxon>Thermodesulfobacteriota</taxon>
        <taxon>Desulfovibrionia</taxon>
        <taxon>Desulfovibrionales</taxon>
        <taxon>Desulfovibrionaceae</taxon>
        <taxon>Desulfovibrio</taxon>
    </lineage>
</organism>
<dbReference type="Pfam" id="PF08448">
    <property type="entry name" value="PAS_4"/>
    <property type="match status" value="1"/>
</dbReference>
<evidence type="ECO:0000259" key="11">
    <source>
        <dbReference type="PROSITE" id="PS50113"/>
    </source>
</evidence>
<dbReference type="InterPro" id="IPR003594">
    <property type="entry name" value="HATPase_dom"/>
</dbReference>
<dbReference type="InterPro" id="IPR035965">
    <property type="entry name" value="PAS-like_dom_sf"/>
</dbReference>
<protein>
    <recommendedName>
        <fullName evidence="2">histidine kinase</fullName>
        <ecNumber evidence="2">2.7.13.3</ecNumber>
    </recommendedName>
</protein>
<dbReference type="CDD" id="cd00130">
    <property type="entry name" value="PAS"/>
    <property type="match status" value="2"/>
</dbReference>
<dbReference type="CDD" id="cd00082">
    <property type="entry name" value="HisKA"/>
    <property type="match status" value="1"/>
</dbReference>
<keyword evidence="13" id="KW-1185">Reference proteome</keyword>
<evidence type="ECO:0000256" key="6">
    <source>
        <dbReference type="ARBA" id="ARBA00023012"/>
    </source>
</evidence>
<dbReference type="EMBL" id="BLVO01000016">
    <property type="protein sequence ID" value="GFM34878.1"/>
    <property type="molecule type" value="Genomic_DNA"/>
</dbReference>
<dbReference type="PANTHER" id="PTHR45339">
    <property type="entry name" value="HYBRID SIGNAL TRANSDUCTION HISTIDINE KINASE J"/>
    <property type="match status" value="1"/>
</dbReference>
<evidence type="ECO:0000256" key="3">
    <source>
        <dbReference type="ARBA" id="ARBA00022553"/>
    </source>
</evidence>
<dbReference type="FunFam" id="3.30.565.10:FF:000010">
    <property type="entry name" value="Sensor histidine kinase RcsC"/>
    <property type="match status" value="1"/>
</dbReference>
<feature type="domain" description="PAC" evidence="11">
    <location>
        <begin position="218"/>
        <end position="270"/>
    </location>
</feature>
<dbReference type="Pfam" id="PF00512">
    <property type="entry name" value="HisKA"/>
    <property type="match status" value="1"/>
</dbReference>
<dbReference type="InterPro" id="IPR000700">
    <property type="entry name" value="PAS-assoc_C"/>
</dbReference>
<feature type="domain" description="Histidine kinase" evidence="8">
    <location>
        <begin position="414"/>
        <end position="636"/>
    </location>
</feature>
<dbReference type="PANTHER" id="PTHR45339:SF1">
    <property type="entry name" value="HYBRID SIGNAL TRANSDUCTION HISTIDINE KINASE J"/>
    <property type="match status" value="1"/>
</dbReference>
<dbReference type="CDD" id="cd17546">
    <property type="entry name" value="REC_hyHK_CKI1_RcsC-like"/>
    <property type="match status" value="1"/>
</dbReference>
<dbReference type="InterPro" id="IPR001789">
    <property type="entry name" value="Sig_transdc_resp-reg_receiver"/>
</dbReference>
<evidence type="ECO:0000259" key="10">
    <source>
        <dbReference type="PROSITE" id="PS50112"/>
    </source>
</evidence>
<dbReference type="PROSITE" id="PS50109">
    <property type="entry name" value="HIS_KIN"/>
    <property type="match status" value="1"/>
</dbReference>
<evidence type="ECO:0000256" key="2">
    <source>
        <dbReference type="ARBA" id="ARBA00012438"/>
    </source>
</evidence>
<keyword evidence="5" id="KW-0418">Kinase</keyword>
<dbReference type="InterPro" id="IPR003661">
    <property type="entry name" value="HisK_dim/P_dom"/>
</dbReference>
<comment type="caution">
    <text evidence="12">The sequence shown here is derived from an EMBL/GenBank/DDBJ whole genome shotgun (WGS) entry which is preliminary data.</text>
</comment>
<dbReference type="SMART" id="SM00448">
    <property type="entry name" value="REC"/>
    <property type="match status" value="1"/>
</dbReference>
<name>A0A7J0BMP3_9BACT</name>
<feature type="domain" description="PAS" evidence="10">
    <location>
        <begin position="17"/>
        <end position="71"/>
    </location>
</feature>
<keyword evidence="4" id="KW-0808">Transferase</keyword>
<dbReference type="AlphaFoldDB" id="A0A7J0BMP3"/>
<evidence type="ECO:0000313" key="13">
    <source>
        <dbReference type="Proteomes" id="UP000503840"/>
    </source>
</evidence>
<evidence type="ECO:0000313" key="12">
    <source>
        <dbReference type="EMBL" id="GFM34878.1"/>
    </source>
</evidence>
<dbReference type="Proteomes" id="UP000503840">
    <property type="component" value="Unassembled WGS sequence"/>
</dbReference>
<accession>A0A7J0BMP3</accession>
<dbReference type="InterPro" id="IPR001610">
    <property type="entry name" value="PAC"/>
</dbReference>
<dbReference type="Gene3D" id="3.30.450.20">
    <property type="entry name" value="PAS domain"/>
    <property type="match status" value="3"/>
</dbReference>